<reference evidence="1 2" key="1">
    <citation type="submission" date="2017-05" db="EMBL/GenBank/DDBJ databases">
        <title>The Genome Sequence of Enterococcus sp. 10A9_DIV0425.</title>
        <authorList>
            <consortium name="The Broad Institute Genomics Platform"/>
            <consortium name="The Broad Institute Genomic Center for Infectious Diseases"/>
            <person name="Earl A."/>
            <person name="Manson A."/>
            <person name="Schwartman J."/>
            <person name="Gilmore M."/>
            <person name="Abouelleil A."/>
            <person name="Cao P."/>
            <person name="Chapman S."/>
            <person name="Cusick C."/>
            <person name="Shea T."/>
            <person name="Young S."/>
            <person name="Neafsey D."/>
            <person name="Nusbaum C."/>
            <person name="Birren B."/>
        </authorList>
    </citation>
    <scope>NUCLEOTIDE SEQUENCE [LARGE SCALE GENOMIC DNA]</scope>
    <source>
        <strain evidence="1 2">10A9_DIV0425</strain>
    </source>
</reference>
<gene>
    <name evidence="1" type="ORF">A5844_002069</name>
</gene>
<evidence type="ECO:0000313" key="1">
    <source>
        <dbReference type="EMBL" id="OTP10369.1"/>
    </source>
</evidence>
<evidence type="ECO:0008006" key="3">
    <source>
        <dbReference type="Google" id="ProtNLM"/>
    </source>
</evidence>
<proteinExistence type="predicted"/>
<keyword evidence="2" id="KW-1185">Reference proteome</keyword>
<protein>
    <recommendedName>
        <fullName evidence="3">Phage protein</fullName>
    </recommendedName>
</protein>
<dbReference type="EMBL" id="NGMO01000003">
    <property type="protein sequence ID" value="OTP10369.1"/>
    <property type="molecule type" value="Genomic_DNA"/>
</dbReference>
<dbReference type="InterPro" id="IPR057006">
    <property type="entry name" value="Phage_TAC_19"/>
</dbReference>
<dbReference type="Proteomes" id="UP000194933">
    <property type="component" value="Unassembled WGS sequence"/>
</dbReference>
<comment type="caution">
    <text evidence="1">The sequence shown here is derived from an EMBL/GenBank/DDBJ whole genome shotgun (WGS) entry which is preliminary data.</text>
</comment>
<evidence type="ECO:0000313" key="2">
    <source>
        <dbReference type="Proteomes" id="UP000194933"/>
    </source>
</evidence>
<accession>A0A242JZ23</accession>
<dbReference type="STRING" id="1987383.A5844_002069"/>
<sequence>MIKLALKQQDGETKIFTQEFVSGRKLRNMLVFFKKVEKENVDELEMLDELVNTVANLFDNDLVTFDTIWDGIEASKMAETLRDVLNQAMGKEEKKPVAEQ</sequence>
<name>A0A242JZ23_9ENTE</name>
<dbReference type="AlphaFoldDB" id="A0A242JZ23"/>
<organism evidence="1 2">
    <name type="scientific">Candidatus Enterococcus wittei</name>
    <dbReference type="NCBI Taxonomy" id="1987383"/>
    <lineage>
        <taxon>Bacteria</taxon>
        <taxon>Bacillati</taxon>
        <taxon>Bacillota</taxon>
        <taxon>Bacilli</taxon>
        <taxon>Lactobacillales</taxon>
        <taxon>Enterococcaceae</taxon>
        <taxon>Enterococcus</taxon>
    </lineage>
</organism>
<dbReference type="Pfam" id="PF23857">
    <property type="entry name" value="Phage_TAC_19"/>
    <property type="match status" value="1"/>
</dbReference>
<dbReference type="RefSeq" id="WP_086285121.1">
    <property type="nucleotide sequence ID" value="NZ_NGMO01000003.1"/>
</dbReference>
<dbReference type="NCBIfam" id="NF047360">
    <property type="entry name" value="tail_chap_PVL"/>
    <property type="match status" value="1"/>
</dbReference>